<keyword evidence="2" id="KW-1185">Reference proteome</keyword>
<proteinExistence type="predicted"/>
<organism evidence="1 2">
    <name type="scientific">Psychrobacillus mangrovi</name>
    <dbReference type="NCBI Taxonomy" id="3117745"/>
    <lineage>
        <taxon>Bacteria</taxon>
        <taxon>Bacillati</taxon>
        <taxon>Bacillota</taxon>
        <taxon>Bacilli</taxon>
        <taxon>Bacillales</taxon>
        <taxon>Bacillaceae</taxon>
        <taxon>Psychrobacillus</taxon>
    </lineage>
</organism>
<dbReference type="EMBL" id="JBAWSY010000009">
    <property type="protein sequence ID" value="MEI4770483.1"/>
    <property type="molecule type" value="Genomic_DNA"/>
</dbReference>
<evidence type="ECO:0000313" key="1">
    <source>
        <dbReference type="EMBL" id="MEI4770483.1"/>
    </source>
</evidence>
<comment type="caution">
    <text evidence="1">The sequence shown here is derived from an EMBL/GenBank/DDBJ whole genome shotgun (WGS) entry which is preliminary data.</text>
</comment>
<dbReference type="RefSeq" id="WP_336498044.1">
    <property type="nucleotide sequence ID" value="NZ_JBAWSY010000009.1"/>
</dbReference>
<dbReference type="Proteomes" id="UP001364890">
    <property type="component" value="Unassembled WGS sequence"/>
</dbReference>
<sequence>MSFKGSEKEYLLSVFLSKNKEILEKELNLTLENVQLEKHYPGMKIDMYACDYNLGAEVFVESLLLKSNKAHQNKVLKLINMMDKGIIVYLALDFQQKHLEELKQVIQTSGKAISIYFLKLNTNILDNLQKLNQMHKLKIYENLNLLNTLNPIQYLEKESIVEPIVAKRLVRVDKSYDLESRKGANEFLLDALRSRISYFLTFHREKANLSNLILSFGAGRSDCNYYVSLSDRRNMAFVELRFSDNNSNIYNSIKEKEESVQERFGGVVNFKDNCISVKYHPFESVEDTVAKLVDIFEKMIIAFSNYTYYFYEDNKQMWDYHAQGI</sequence>
<gene>
    <name evidence="1" type="ORF">WAX74_12635</name>
</gene>
<reference evidence="1 2" key="1">
    <citation type="submission" date="2024-01" db="EMBL/GenBank/DDBJ databases">
        <title>Seven novel Bacillus-like species.</title>
        <authorList>
            <person name="Liu G."/>
        </authorList>
    </citation>
    <scope>NUCLEOTIDE SEQUENCE [LARGE SCALE GENOMIC DNA]</scope>
    <source>
        <strain evidence="1 2">FJAT-51614</strain>
    </source>
</reference>
<accession>A0ABU8F639</accession>
<protein>
    <submittedName>
        <fullName evidence="1">Uncharacterized protein</fullName>
    </submittedName>
</protein>
<name>A0ABU8F639_9BACI</name>
<evidence type="ECO:0000313" key="2">
    <source>
        <dbReference type="Proteomes" id="UP001364890"/>
    </source>
</evidence>